<dbReference type="GO" id="GO:0015871">
    <property type="term" value="P:choline transport"/>
    <property type="evidence" value="ECO:0007669"/>
    <property type="project" value="InterPro"/>
</dbReference>
<dbReference type="CDD" id="cd13640">
    <property type="entry name" value="PBP2_ChoX"/>
    <property type="match status" value="1"/>
</dbReference>
<dbReference type="SUPFAM" id="SSF53850">
    <property type="entry name" value="Periplasmic binding protein-like II"/>
    <property type="match status" value="1"/>
</dbReference>
<dbReference type="EMBL" id="FNCJ01000007">
    <property type="protein sequence ID" value="SDH16750.1"/>
    <property type="molecule type" value="Genomic_DNA"/>
</dbReference>
<dbReference type="InterPro" id="IPR017783">
    <property type="entry name" value="ABC_choline_sub-bd"/>
</dbReference>
<keyword evidence="1" id="KW-0732">Signal</keyword>
<dbReference type="GO" id="GO:0033265">
    <property type="term" value="F:choline binding"/>
    <property type="evidence" value="ECO:0007669"/>
    <property type="project" value="InterPro"/>
</dbReference>
<evidence type="ECO:0000313" key="3">
    <source>
        <dbReference type="EMBL" id="SDH16750.1"/>
    </source>
</evidence>
<accession>A0A1G8A8Q6</accession>
<evidence type="ECO:0000259" key="2">
    <source>
        <dbReference type="Pfam" id="PF04069"/>
    </source>
</evidence>
<feature type="domain" description="ABC-type glycine betaine transport system substrate-binding" evidence="2">
    <location>
        <begin position="31"/>
        <end position="284"/>
    </location>
</feature>
<dbReference type="GO" id="GO:0043190">
    <property type="term" value="C:ATP-binding cassette (ABC) transporter complex"/>
    <property type="evidence" value="ECO:0007669"/>
    <property type="project" value="InterPro"/>
</dbReference>
<protein>
    <submittedName>
        <fullName evidence="3">Glycine betaine/proline transport system substrate-binding protein</fullName>
    </submittedName>
</protein>
<dbReference type="Gene3D" id="3.40.190.10">
    <property type="entry name" value="Periplasmic binding protein-like II"/>
    <property type="match status" value="1"/>
</dbReference>
<dbReference type="RefSeq" id="WP_090685952.1">
    <property type="nucleotide sequence ID" value="NZ_CADERL010000020.1"/>
</dbReference>
<dbReference type="AlphaFoldDB" id="A0A1G8A8Q6"/>
<dbReference type="NCBIfam" id="TIGR03414">
    <property type="entry name" value="ABC_choline_bnd"/>
    <property type="match status" value="1"/>
</dbReference>
<evidence type="ECO:0000256" key="1">
    <source>
        <dbReference type="SAM" id="SignalP"/>
    </source>
</evidence>
<feature type="signal peptide" evidence="1">
    <location>
        <begin position="1"/>
        <end position="23"/>
    </location>
</feature>
<dbReference type="OrthoDB" id="9787902at2"/>
<sequence>MKRVVQLAGTCLASLCLLSAARAQDPETCRSVTFGDVGWSDIAATTGVATALLQGLGYQPAKTIASPPIVFAGIKKKQIDAFLGYWDPSMTSTVVPFVQAGAVKVLERPNLVGAKYTLAVPSYAADAGLKSFADIAKFRAQLDGKIYGIGAGNNGNALVQKMIDTNQFGLGGFKLIESSEAAMLVQVGRAVKDHKMVVFLGWEPHPMNVEYKITYLSGGDDVFGANYGSAKVFTVLPTDYQARCPNVGRFMANLQFTTDMENRLMVPIMDHEDPVTVAKAWLKEHPQVLDQWLDGVTAFDGSNGVTAVKHSLGMQ</sequence>
<name>A0A1G8A8Q6_9BURK</name>
<dbReference type="Pfam" id="PF04069">
    <property type="entry name" value="OpuAC"/>
    <property type="match status" value="1"/>
</dbReference>
<dbReference type="Gene3D" id="3.40.190.100">
    <property type="entry name" value="Glycine betaine-binding periplasmic protein, domain 2"/>
    <property type="match status" value="1"/>
</dbReference>
<dbReference type="Proteomes" id="UP000199706">
    <property type="component" value="Unassembled WGS sequence"/>
</dbReference>
<dbReference type="GO" id="GO:0022857">
    <property type="term" value="F:transmembrane transporter activity"/>
    <property type="evidence" value="ECO:0007669"/>
    <property type="project" value="InterPro"/>
</dbReference>
<dbReference type="GO" id="GO:0042597">
    <property type="term" value="C:periplasmic space"/>
    <property type="evidence" value="ECO:0007669"/>
    <property type="project" value="InterPro"/>
</dbReference>
<evidence type="ECO:0000313" key="4">
    <source>
        <dbReference type="Proteomes" id="UP000199706"/>
    </source>
</evidence>
<gene>
    <name evidence="3" type="ORF">SAMN05216466_107332</name>
</gene>
<reference evidence="3 4" key="1">
    <citation type="submission" date="2016-10" db="EMBL/GenBank/DDBJ databases">
        <authorList>
            <person name="de Groot N.N."/>
        </authorList>
    </citation>
    <scope>NUCLEOTIDE SEQUENCE [LARGE SCALE GENOMIC DNA]</scope>
    <source>
        <strain evidence="3 4">LMG 2247</strain>
    </source>
</reference>
<feature type="chain" id="PRO_5011574700" evidence="1">
    <location>
        <begin position="24"/>
        <end position="315"/>
    </location>
</feature>
<organism evidence="3 4">
    <name type="scientific">Paraburkholderia phenazinium</name>
    <dbReference type="NCBI Taxonomy" id="60549"/>
    <lineage>
        <taxon>Bacteria</taxon>
        <taxon>Pseudomonadati</taxon>
        <taxon>Pseudomonadota</taxon>
        <taxon>Betaproteobacteria</taxon>
        <taxon>Burkholderiales</taxon>
        <taxon>Burkholderiaceae</taxon>
        <taxon>Paraburkholderia</taxon>
    </lineage>
</organism>
<proteinExistence type="predicted"/>
<dbReference type="InterPro" id="IPR007210">
    <property type="entry name" value="ABC_Gly_betaine_transp_sub-bd"/>
</dbReference>